<proteinExistence type="inferred from homology"/>
<dbReference type="GO" id="GO:0031269">
    <property type="term" value="P:pseudopodium assembly"/>
    <property type="evidence" value="ECO:0007669"/>
    <property type="project" value="EnsemblProtists"/>
</dbReference>
<dbReference type="PANTHER" id="PTHR10460">
    <property type="entry name" value="ABL INTERACTOR FAMILY MEMBER"/>
    <property type="match status" value="1"/>
</dbReference>
<dbReference type="GO" id="GO:0035591">
    <property type="term" value="F:signaling adaptor activity"/>
    <property type="evidence" value="ECO:0007669"/>
    <property type="project" value="TreeGrafter"/>
</dbReference>
<accession>F4PRC9</accession>
<dbReference type="GO" id="GO:0030587">
    <property type="term" value="P:sorocarp development"/>
    <property type="evidence" value="ECO:0007669"/>
    <property type="project" value="EnsemblProtists"/>
</dbReference>
<feature type="compositionally biased region" description="Basic and acidic residues" evidence="2">
    <location>
        <begin position="126"/>
        <end position="136"/>
    </location>
</feature>
<dbReference type="GO" id="GO:0017124">
    <property type="term" value="F:SH3 domain binding"/>
    <property type="evidence" value="ECO:0007669"/>
    <property type="project" value="TreeGrafter"/>
</dbReference>
<dbReference type="GO" id="GO:0098858">
    <property type="term" value="C:actin-based cell projection"/>
    <property type="evidence" value="ECO:0007669"/>
    <property type="project" value="TreeGrafter"/>
</dbReference>
<feature type="compositionally biased region" description="Polar residues" evidence="2">
    <location>
        <begin position="154"/>
        <end position="168"/>
    </location>
</feature>
<dbReference type="EMBL" id="GL883010">
    <property type="protein sequence ID" value="EGG20481.1"/>
    <property type="molecule type" value="Genomic_DNA"/>
</dbReference>
<protein>
    <submittedName>
        <fullName evidence="3">Component of SCAR regulatory complex</fullName>
    </submittedName>
</protein>
<feature type="compositionally biased region" description="Low complexity" evidence="2">
    <location>
        <begin position="185"/>
        <end position="207"/>
    </location>
</feature>
<dbReference type="GO" id="GO:0043326">
    <property type="term" value="P:chemotaxis to folate"/>
    <property type="evidence" value="ECO:0007669"/>
    <property type="project" value="EnsemblProtists"/>
</dbReference>
<dbReference type="GO" id="GO:0000281">
    <property type="term" value="P:mitotic cytokinesis"/>
    <property type="evidence" value="ECO:0007669"/>
    <property type="project" value="EnsemblProtists"/>
</dbReference>
<reference evidence="4" key="1">
    <citation type="journal article" date="2011" name="Genome Res.">
        <title>Phylogeny-wide analysis of social amoeba genomes highlights ancient origins for complex intercellular communication.</title>
        <authorList>
            <person name="Heidel A.J."/>
            <person name="Lawal H.M."/>
            <person name="Felder M."/>
            <person name="Schilde C."/>
            <person name="Helps N.R."/>
            <person name="Tunggal B."/>
            <person name="Rivero F."/>
            <person name="John U."/>
            <person name="Schleicher M."/>
            <person name="Eichinger L."/>
            <person name="Platzer M."/>
            <person name="Noegel A.A."/>
            <person name="Schaap P."/>
            <person name="Gloeckner G."/>
        </authorList>
    </citation>
    <scope>NUCLEOTIDE SEQUENCE [LARGE SCALE GENOMIC DNA]</scope>
    <source>
        <strain evidence="4">SH3</strain>
    </source>
</reference>
<feature type="compositionally biased region" description="Pro residues" evidence="2">
    <location>
        <begin position="250"/>
        <end position="294"/>
    </location>
</feature>
<keyword evidence="4" id="KW-1185">Reference proteome</keyword>
<comment type="similarity">
    <text evidence="1">Belongs to the ABI family.</text>
</comment>
<dbReference type="RefSeq" id="XP_004358331.1">
    <property type="nucleotide sequence ID" value="XM_004358274.1"/>
</dbReference>
<evidence type="ECO:0000256" key="2">
    <source>
        <dbReference type="SAM" id="MobiDB-lite"/>
    </source>
</evidence>
<organism evidence="3 4">
    <name type="scientific">Cavenderia fasciculata</name>
    <name type="common">Slime mold</name>
    <name type="synonym">Dictyostelium fasciculatum</name>
    <dbReference type="NCBI Taxonomy" id="261658"/>
    <lineage>
        <taxon>Eukaryota</taxon>
        <taxon>Amoebozoa</taxon>
        <taxon>Evosea</taxon>
        <taxon>Eumycetozoa</taxon>
        <taxon>Dictyostelia</taxon>
        <taxon>Acytosteliales</taxon>
        <taxon>Cavenderiaceae</taxon>
        <taxon>Cavenderia</taxon>
    </lineage>
</organism>
<dbReference type="OrthoDB" id="5971719at2759"/>
<dbReference type="GO" id="GO:0031209">
    <property type="term" value="C:SCAR complex"/>
    <property type="evidence" value="ECO:0007669"/>
    <property type="project" value="EnsemblProtists"/>
</dbReference>
<sequence length="294" mass="31832">MSEPTLDINVYTQQTIPSALAELMDNHSKMQQISAYCKQSYVPGSAEATQIYDQTQSYAKNALLNVAYHIQTIGTHLTTLTQLQLNEVDKLDLQIKYLSQRIDMIHDASGTNVFRGNDSARPYKSTLKDRKVDADSTRAPQKFVRKQVHYGISAPTTTTATLQHQQSNGSLSDSQGLPPPPPPSSTNSSNHSSQPSTPSVSSPSYTSTPPPVSAKPRPQQPPPPAAQPPSLNMPPSIPTRPPSIQQSSDFPPPPPPSFDLPPPPPSSYDFPPPPPSFNLPPPPAFDLPPPPPPM</sequence>
<dbReference type="KEGG" id="dfa:DFA_00342"/>
<dbReference type="AlphaFoldDB" id="F4PRC9"/>
<name>F4PRC9_CACFS</name>
<dbReference type="InterPro" id="IPR028457">
    <property type="entry name" value="ABI"/>
</dbReference>
<dbReference type="GO" id="GO:0046847">
    <property type="term" value="P:filopodium assembly"/>
    <property type="evidence" value="ECO:0007669"/>
    <property type="project" value="EnsemblProtists"/>
</dbReference>
<feature type="region of interest" description="Disordered" evidence="2">
    <location>
        <begin position="113"/>
        <end position="294"/>
    </location>
</feature>
<dbReference type="Proteomes" id="UP000007797">
    <property type="component" value="Unassembled WGS sequence"/>
</dbReference>
<dbReference type="PANTHER" id="PTHR10460:SF0">
    <property type="entry name" value="ABELSON INTERACTING PROTEIN, ISOFORM D"/>
    <property type="match status" value="1"/>
</dbReference>
<dbReference type="GO" id="GO:0048870">
    <property type="term" value="P:cell motility"/>
    <property type="evidence" value="ECO:0007669"/>
    <property type="project" value="EnsemblProtists"/>
</dbReference>
<gene>
    <name evidence="3" type="primary">abiA</name>
    <name evidence="3" type="ORF">DFA_00342</name>
</gene>
<evidence type="ECO:0000313" key="4">
    <source>
        <dbReference type="Proteomes" id="UP000007797"/>
    </source>
</evidence>
<dbReference type="GO" id="GO:0030027">
    <property type="term" value="C:lamellipodium"/>
    <property type="evidence" value="ECO:0007669"/>
    <property type="project" value="TreeGrafter"/>
</dbReference>
<feature type="compositionally biased region" description="Pro residues" evidence="2">
    <location>
        <begin position="208"/>
        <end position="241"/>
    </location>
</feature>
<dbReference type="GO" id="GO:0045184">
    <property type="term" value="P:establishment of protein localization"/>
    <property type="evidence" value="ECO:0007669"/>
    <property type="project" value="EnsemblProtists"/>
</dbReference>
<dbReference type="GeneID" id="14872961"/>
<dbReference type="STRING" id="1054147.F4PRC9"/>
<dbReference type="OMA" id="NVAYHIQ"/>
<evidence type="ECO:0000256" key="1">
    <source>
        <dbReference type="ARBA" id="ARBA00010020"/>
    </source>
</evidence>
<evidence type="ECO:0000313" key="3">
    <source>
        <dbReference type="EMBL" id="EGG20481.1"/>
    </source>
</evidence>
<dbReference type="Gene3D" id="6.10.140.1620">
    <property type="match status" value="1"/>
</dbReference>